<dbReference type="PANTHER" id="PTHR31189:SF7">
    <property type="entry name" value="OS03G0197300 PROTEIN"/>
    <property type="match status" value="1"/>
</dbReference>
<dbReference type="Gene3D" id="2.60.120.10">
    <property type="entry name" value="Jelly Rolls"/>
    <property type="match status" value="1"/>
</dbReference>
<dbReference type="EMBL" id="CP136892">
    <property type="protein sequence ID" value="WOL01788.1"/>
    <property type="molecule type" value="Genomic_DNA"/>
</dbReference>
<dbReference type="Proteomes" id="UP001327560">
    <property type="component" value="Chromosome 3"/>
</dbReference>
<accession>A0AAQ3K4C8</accession>
<evidence type="ECO:0000313" key="2">
    <source>
        <dbReference type="EMBL" id="WOL01788.1"/>
    </source>
</evidence>
<dbReference type="PANTHER" id="PTHR31189">
    <property type="entry name" value="OS03G0336100 PROTEIN-RELATED"/>
    <property type="match status" value="1"/>
</dbReference>
<protein>
    <recommendedName>
        <fullName evidence="4">Transmembrane protein</fullName>
    </recommendedName>
</protein>
<evidence type="ECO:0008006" key="4">
    <source>
        <dbReference type="Google" id="ProtNLM"/>
    </source>
</evidence>
<dbReference type="AlphaFoldDB" id="A0AAQ3K4C8"/>
<dbReference type="InterPro" id="IPR011051">
    <property type="entry name" value="RmlC_Cupin_sf"/>
</dbReference>
<dbReference type="InterPro" id="IPR050253">
    <property type="entry name" value="Seed_Storage-Functional"/>
</dbReference>
<dbReference type="InterPro" id="IPR014710">
    <property type="entry name" value="RmlC-like_jellyroll"/>
</dbReference>
<proteinExistence type="predicted"/>
<dbReference type="SUPFAM" id="SSF51182">
    <property type="entry name" value="RmlC-like cupins"/>
    <property type="match status" value="1"/>
</dbReference>
<keyword evidence="1" id="KW-0472">Membrane</keyword>
<sequence>MDGGAPKMQDTSSEFAYSYIPTYPIHRRSASTDGNPNTADQIAMPSLPLASLFAFVALVTVATLLLLSSFVVTNGAFAEASSAGIGQLLVTQENSKTLASTDARNIRAIDVHDGYRGTYHLQFITMKPNTLFLPVLLHANAIIYVHSGSGRVLYFSEEDIDKTERIDV</sequence>
<keyword evidence="1" id="KW-0812">Transmembrane</keyword>
<reference evidence="2 3" key="1">
    <citation type="submission" date="2023-10" db="EMBL/GenBank/DDBJ databases">
        <title>Chromosome-scale genome assembly provides insights into flower coloration mechanisms of Canna indica.</title>
        <authorList>
            <person name="Li C."/>
        </authorList>
    </citation>
    <scope>NUCLEOTIDE SEQUENCE [LARGE SCALE GENOMIC DNA]</scope>
    <source>
        <tissue evidence="2">Flower</tissue>
    </source>
</reference>
<evidence type="ECO:0000313" key="3">
    <source>
        <dbReference type="Proteomes" id="UP001327560"/>
    </source>
</evidence>
<organism evidence="2 3">
    <name type="scientific">Canna indica</name>
    <name type="common">Indian-shot</name>
    <dbReference type="NCBI Taxonomy" id="4628"/>
    <lineage>
        <taxon>Eukaryota</taxon>
        <taxon>Viridiplantae</taxon>
        <taxon>Streptophyta</taxon>
        <taxon>Embryophyta</taxon>
        <taxon>Tracheophyta</taxon>
        <taxon>Spermatophyta</taxon>
        <taxon>Magnoliopsida</taxon>
        <taxon>Liliopsida</taxon>
        <taxon>Zingiberales</taxon>
        <taxon>Cannaceae</taxon>
        <taxon>Canna</taxon>
    </lineage>
</organism>
<keyword evidence="1" id="KW-1133">Transmembrane helix</keyword>
<gene>
    <name evidence="2" type="ORF">Cni_G10505</name>
</gene>
<keyword evidence="3" id="KW-1185">Reference proteome</keyword>
<name>A0AAQ3K4C8_9LILI</name>
<feature type="transmembrane region" description="Helical" evidence="1">
    <location>
        <begin position="52"/>
        <end position="72"/>
    </location>
</feature>
<evidence type="ECO:0000256" key="1">
    <source>
        <dbReference type="SAM" id="Phobius"/>
    </source>
</evidence>